<reference evidence="2" key="1">
    <citation type="journal article" date="2011" name="Nature">
        <title>Genome sequence and analysis of the tuber crop potato.</title>
        <authorList>
            <consortium name="The Potato Genome Sequencing Consortium"/>
        </authorList>
    </citation>
    <scope>NUCLEOTIDE SEQUENCE [LARGE SCALE GENOMIC DNA]</scope>
    <source>
        <strain evidence="2">cv. DM1-3 516 R44</strain>
    </source>
</reference>
<keyword evidence="2" id="KW-1185">Reference proteome</keyword>
<name>M0ZW17_SOLTU</name>
<dbReference type="Proteomes" id="UP000011115">
    <property type="component" value="Unassembled WGS sequence"/>
</dbReference>
<dbReference type="ExpressionAtlas" id="M0ZW17">
    <property type="expression patterns" value="baseline"/>
</dbReference>
<dbReference type="AlphaFoldDB" id="M0ZW17"/>
<dbReference type="Gramene" id="PGSC0003DMT400009325">
    <property type="protein sequence ID" value="PGSC0003DMT400009325"/>
    <property type="gene ID" value="PGSC0003DMG400003624"/>
</dbReference>
<dbReference type="HOGENOM" id="CLU_1411020_0_0_1"/>
<evidence type="ECO:0000313" key="1">
    <source>
        <dbReference type="EnsemblPlants" id="PGSC0003DMT400009325"/>
    </source>
</evidence>
<evidence type="ECO:0000313" key="2">
    <source>
        <dbReference type="Proteomes" id="UP000011115"/>
    </source>
</evidence>
<dbReference type="PaxDb" id="4113-PGSC0003DMT400009325"/>
<accession>M0ZW17</accession>
<dbReference type="InParanoid" id="M0ZW17"/>
<protein>
    <submittedName>
        <fullName evidence="1">Extensin</fullName>
    </submittedName>
</protein>
<organism evidence="1 2">
    <name type="scientific">Solanum tuberosum</name>
    <name type="common">Potato</name>
    <dbReference type="NCBI Taxonomy" id="4113"/>
    <lineage>
        <taxon>Eukaryota</taxon>
        <taxon>Viridiplantae</taxon>
        <taxon>Streptophyta</taxon>
        <taxon>Embryophyta</taxon>
        <taxon>Tracheophyta</taxon>
        <taxon>Spermatophyta</taxon>
        <taxon>Magnoliopsida</taxon>
        <taxon>eudicotyledons</taxon>
        <taxon>Gunneridae</taxon>
        <taxon>Pentapetalae</taxon>
        <taxon>asterids</taxon>
        <taxon>lamiids</taxon>
        <taxon>Solanales</taxon>
        <taxon>Solanaceae</taxon>
        <taxon>Solanoideae</taxon>
        <taxon>Solaneae</taxon>
        <taxon>Solanum</taxon>
    </lineage>
</organism>
<sequence length="193" mass="20852">MMVRKEYRHSTSATVVVGRSFELAACGFRFHRRNGGFGICLEQLVRGSSPELEARGGGYFWCRGGSDGKGFGGGVALCVAGEDAEKWGLGFVSGEEWVLWCLMAESRGMSDGGGLEVAGNGCLDGGGGSEDRRQWVVVVVLNCVRRRDRWSRSDLELGSRKIEEKMREMGLFAGESGVFWVVGSPDSGGACHR</sequence>
<dbReference type="EnsemblPlants" id="PGSC0003DMT400009325">
    <property type="protein sequence ID" value="PGSC0003DMT400009325"/>
    <property type="gene ID" value="PGSC0003DMG400003624"/>
</dbReference>
<reference evidence="1" key="2">
    <citation type="submission" date="2015-06" db="UniProtKB">
        <authorList>
            <consortium name="EnsemblPlants"/>
        </authorList>
    </citation>
    <scope>IDENTIFICATION</scope>
    <source>
        <strain evidence="1">DM1-3 516 R44</strain>
    </source>
</reference>
<proteinExistence type="predicted"/>